<evidence type="ECO:0000313" key="3">
    <source>
        <dbReference type="Proteomes" id="UP000264589"/>
    </source>
</evidence>
<dbReference type="InParanoid" id="A0A371R826"/>
<evidence type="ECO:0000313" key="2">
    <source>
        <dbReference type="EMBL" id="RFB01602.1"/>
    </source>
</evidence>
<reference evidence="2 3" key="1">
    <citation type="submission" date="2018-08" db="EMBL/GenBank/DDBJ databases">
        <title>Parvularcula sp. SM1705, isolated from surface water of the South Sea China.</title>
        <authorList>
            <person name="Sun L."/>
        </authorList>
    </citation>
    <scope>NUCLEOTIDE SEQUENCE [LARGE SCALE GENOMIC DNA]</scope>
    <source>
        <strain evidence="2 3">SM1705</strain>
    </source>
</reference>
<dbReference type="Proteomes" id="UP000264589">
    <property type="component" value="Unassembled WGS sequence"/>
</dbReference>
<keyword evidence="1" id="KW-0812">Transmembrane</keyword>
<protein>
    <submittedName>
        <fullName evidence="2">DUF2809 domain-containing protein</fullName>
    </submittedName>
</protein>
<name>A0A371R826_9PROT</name>
<dbReference type="OrthoDB" id="5360192at2"/>
<keyword evidence="1" id="KW-1133">Transmembrane helix</keyword>
<proteinExistence type="predicted"/>
<organism evidence="2 3">
    <name type="scientific">Parvularcula marina</name>
    <dbReference type="NCBI Taxonomy" id="2292771"/>
    <lineage>
        <taxon>Bacteria</taxon>
        <taxon>Pseudomonadati</taxon>
        <taxon>Pseudomonadota</taxon>
        <taxon>Alphaproteobacteria</taxon>
        <taxon>Parvularculales</taxon>
        <taxon>Parvularculaceae</taxon>
        <taxon>Parvularcula</taxon>
    </lineage>
</organism>
<keyword evidence="3" id="KW-1185">Reference proteome</keyword>
<comment type="caution">
    <text evidence="2">The sequence shown here is derived from an EMBL/GenBank/DDBJ whole genome shotgun (WGS) entry which is preliminary data.</text>
</comment>
<keyword evidence="1" id="KW-0472">Membrane</keyword>
<sequence length="121" mass="12887">MSLLSGRTGRAHIAGGLFLLLVLIALYVRDDIIRPFGGDILVVIFLYFALRAVTNWPRATSALTVLAFAVAIEISQGLGLVERLNLDGNPLASVILGATFDPMDLLAYSIGAALAFLADRT</sequence>
<accession>A0A371R826</accession>
<gene>
    <name evidence="2" type="ORF">DX908_15090</name>
</gene>
<feature type="transmembrane region" description="Helical" evidence="1">
    <location>
        <begin position="62"/>
        <end position="81"/>
    </location>
</feature>
<dbReference type="InterPro" id="IPR021257">
    <property type="entry name" value="DUF2809"/>
</dbReference>
<feature type="transmembrane region" description="Helical" evidence="1">
    <location>
        <begin position="93"/>
        <end position="118"/>
    </location>
</feature>
<dbReference type="AlphaFoldDB" id="A0A371R826"/>
<evidence type="ECO:0000256" key="1">
    <source>
        <dbReference type="SAM" id="Phobius"/>
    </source>
</evidence>
<dbReference type="EMBL" id="QUQO01000002">
    <property type="protein sequence ID" value="RFB01602.1"/>
    <property type="molecule type" value="Genomic_DNA"/>
</dbReference>
<feature type="transmembrane region" description="Helical" evidence="1">
    <location>
        <begin position="34"/>
        <end position="50"/>
    </location>
</feature>
<feature type="transmembrane region" description="Helical" evidence="1">
    <location>
        <begin position="12"/>
        <end position="28"/>
    </location>
</feature>
<dbReference type="Pfam" id="PF10990">
    <property type="entry name" value="DUF2809"/>
    <property type="match status" value="1"/>
</dbReference>
<dbReference type="RefSeq" id="WP_116393318.1">
    <property type="nucleotide sequence ID" value="NZ_QUQO01000002.1"/>
</dbReference>